<dbReference type="EMBL" id="CP002959">
    <property type="protein sequence ID" value="AFM14208.1"/>
    <property type="molecule type" value="Genomic_DNA"/>
</dbReference>
<name>I4BAA1_TURPD</name>
<dbReference type="KEGG" id="tpx:Turpa_3574"/>
<dbReference type="Proteomes" id="UP000006048">
    <property type="component" value="Chromosome"/>
</dbReference>
<evidence type="ECO:0000313" key="1">
    <source>
        <dbReference type="EMBL" id="AFM14208.1"/>
    </source>
</evidence>
<dbReference type="STRING" id="869212.Turpa_3574"/>
<proteinExistence type="predicted"/>
<reference evidence="1 2" key="1">
    <citation type="submission" date="2012-06" db="EMBL/GenBank/DDBJ databases">
        <title>The complete chromosome of genome of Turneriella parva DSM 21527.</title>
        <authorList>
            <consortium name="US DOE Joint Genome Institute (JGI-PGF)"/>
            <person name="Lucas S."/>
            <person name="Han J."/>
            <person name="Lapidus A."/>
            <person name="Bruce D."/>
            <person name="Goodwin L."/>
            <person name="Pitluck S."/>
            <person name="Peters L."/>
            <person name="Kyrpides N."/>
            <person name="Mavromatis K."/>
            <person name="Ivanova N."/>
            <person name="Mikhailova N."/>
            <person name="Chertkov O."/>
            <person name="Detter J.C."/>
            <person name="Tapia R."/>
            <person name="Han C."/>
            <person name="Land M."/>
            <person name="Hauser L."/>
            <person name="Markowitz V."/>
            <person name="Cheng J.-F."/>
            <person name="Hugenholtz P."/>
            <person name="Woyke T."/>
            <person name="Wu D."/>
            <person name="Gronow S."/>
            <person name="Wellnitz S."/>
            <person name="Brambilla E."/>
            <person name="Klenk H.-P."/>
            <person name="Eisen J.A."/>
        </authorList>
    </citation>
    <scope>NUCLEOTIDE SEQUENCE [LARGE SCALE GENOMIC DNA]</scope>
    <source>
        <strain evidence="2">ATCC BAA-1111 / DSM 21527 / NCTC 11395 / H</strain>
    </source>
</reference>
<organism evidence="1 2">
    <name type="scientific">Turneriella parva (strain ATCC BAA-1111 / DSM 21527 / NCTC 11395 / H)</name>
    <name type="common">Leptospira parva</name>
    <dbReference type="NCBI Taxonomy" id="869212"/>
    <lineage>
        <taxon>Bacteria</taxon>
        <taxon>Pseudomonadati</taxon>
        <taxon>Spirochaetota</taxon>
        <taxon>Spirochaetia</taxon>
        <taxon>Leptospirales</taxon>
        <taxon>Leptospiraceae</taxon>
        <taxon>Turneriella</taxon>
    </lineage>
</organism>
<gene>
    <name evidence="1" type="ordered locus">Turpa_3574</name>
</gene>
<protein>
    <submittedName>
        <fullName evidence="1">Uncharacterized protein</fullName>
    </submittedName>
</protein>
<dbReference type="AlphaFoldDB" id="I4BAA1"/>
<evidence type="ECO:0000313" key="2">
    <source>
        <dbReference type="Proteomes" id="UP000006048"/>
    </source>
</evidence>
<sequence length="74" mass="8074">MTPEPCRRSFSFFFLSGHIGRIFSCFSGSIVRQVISEIPANDALLPAVSAPKVNRISLRPGILEQKAIQLDAGD</sequence>
<accession>I4BAA1</accession>
<keyword evidence="2" id="KW-1185">Reference proteome</keyword>
<dbReference type="HOGENOM" id="CLU_2686762_0_0_12"/>